<sequence length="194" mass="21171">MTINFSKGIGVFMTLLFALAINTASATQIKKTSIKPIKPSTTINTNAIKDIQKVKMLSDTEYQKKLKAHKIKVQSTAVKPQAQANTRIASQNNRFRGQYDCDDKNPSVRPGAVEACDGIDNDCDGDVDEGVTGTYFLDADGDGWGDSNQPWLACRQQPGYSTRGNDCNDRSRQIYPGASDTPNNGIDENCDGQQ</sequence>
<keyword evidence="2" id="KW-0732">Signal</keyword>
<feature type="compositionally biased region" description="Polar residues" evidence="1">
    <location>
        <begin position="180"/>
        <end position="194"/>
    </location>
</feature>
<feature type="signal peptide" evidence="2">
    <location>
        <begin position="1"/>
        <end position="26"/>
    </location>
</feature>
<dbReference type="Proteomes" id="UP000232693">
    <property type="component" value="Chromosome"/>
</dbReference>
<dbReference type="OrthoDB" id="2972467at2"/>
<evidence type="ECO:0000256" key="2">
    <source>
        <dbReference type="SAM" id="SignalP"/>
    </source>
</evidence>
<accession>A0A2K9AD24</accession>
<dbReference type="KEGG" id="kpd:CW740_08790"/>
<feature type="region of interest" description="Disordered" evidence="1">
    <location>
        <begin position="155"/>
        <end position="194"/>
    </location>
</feature>
<dbReference type="InterPro" id="IPR021655">
    <property type="entry name" value="Put_metal-bd"/>
</dbReference>
<organism evidence="3 4">
    <name type="scientific">Kangiella profundi</name>
    <dbReference type="NCBI Taxonomy" id="1561924"/>
    <lineage>
        <taxon>Bacteria</taxon>
        <taxon>Pseudomonadati</taxon>
        <taxon>Pseudomonadota</taxon>
        <taxon>Gammaproteobacteria</taxon>
        <taxon>Kangiellales</taxon>
        <taxon>Kangiellaceae</taxon>
        <taxon>Kangiella</taxon>
    </lineage>
</organism>
<name>A0A2K9AD24_9GAMM</name>
<dbReference type="AlphaFoldDB" id="A0A2K9AD24"/>
<reference evidence="3 4" key="1">
    <citation type="submission" date="2017-12" db="EMBL/GenBank/DDBJ databases">
        <title>Kangiella profundi FT102 completed genome.</title>
        <authorList>
            <person name="Xu J."/>
            <person name="Wang J."/>
            <person name="Lu Y."/>
        </authorList>
    </citation>
    <scope>NUCLEOTIDE SEQUENCE [LARGE SCALE GENOMIC DNA]</scope>
    <source>
        <strain evidence="3 4">FT102</strain>
    </source>
</reference>
<feature type="chain" id="PRO_5043814493" evidence="2">
    <location>
        <begin position="27"/>
        <end position="194"/>
    </location>
</feature>
<evidence type="ECO:0000256" key="1">
    <source>
        <dbReference type="SAM" id="MobiDB-lite"/>
    </source>
</evidence>
<gene>
    <name evidence="3" type="ORF">CW740_08790</name>
</gene>
<dbReference type="Pfam" id="PF11617">
    <property type="entry name" value="Cu-binding_MopE"/>
    <property type="match status" value="2"/>
</dbReference>
<evidence type="ECO:0000313" key="3">
    <source>
        <dbReference type="EMBL" id="AUD79337.1"/>
    </source>
</evidence>
<dbReference type="EMBL" id="CP025120">
    <property type="protein sequence ID" value="AUD79337.1"/>
    <property type="molecule type" value="Genomic_DNA"/>
</dbReference>
<proteinExistence type="predicted"/>
<keyword evidence="4" id="KW-1185">Reference proteome</keyword>
<evidence type="ECO:0000313" key="4">
    <source>
        <dbReference type="Proteomes" id="UP000232693"/>
    </source>
</evidence>
<protein>
    <submittedName>
        <fullName evidence="3">Uncharacterized protein</fullName>
    </submittedName>
</protein>